<feature type="region of interest" description="Disordered" evidence="2">
    <location>
        <begin position="470"/>
        <end position="489"/>
    </location>
</feature>
<feature type="compositionally biased region" description="Low complexity" evidence="2">
    <location>
        <begin position="307"/>
        <end position="318"/>
    </location>
</feature>
<dbReference type="AlphaFoldDB" id="A0A9D4TK51"/>
<feature type="region of interest" description="Disordered" evidence="2">
    <location>
        <begin position="1"/>
        <end position="128"/>
    </location>
</feature>
<feature type="region of interest" description="Disordered" evidence="2">
    <location>
        <begin position="582"/>
        <end position="610"/>
    </location>
</feature>
<feature type="region of interest" description="Disordered" evidence="2">
    <location>
        <begin position="248"/>
        <end position="267"/>
    </location>
</feature>
<organism evidence="3 4">
    <name type="scientific">Chlorella vulgaris</name>
    <name type="common">Green alga</name>
    <dbReference type="NCBI Taxonomy" id="3077"/>
    <lineage>
        <taxon>Eukaryota</taxon>
        <taxon>Viridiplantae</taxon>
        <taxon>Chlorophyta</taxon>
        <taxon>core chlorophytes</taxon>
        <taxon>Trebouxiophyceae</taxon>
        <taxon>Chlorellales</taxon>
        <taxon>Chlorellaceae</taxon>
        <taxon>Chlorella clade</taxon>
        <taxon>Chlorella</taxon>
    </lineage>
</organism>
<accession>A0A9D4TK51</accession>
<feature type="compositionally biased region" description="Low complexity" evidence="2">
    <location>
        <begin position="1"/>
        <end position="10"/>
    </location>
</feature>
<feature type="compositionally biased region" description="Basic and acidic residues" evidence="2">
    <location>
        <begin position="601"/>
        <end position="610"/>
    </location>
</feature>
<reference evidence="3" key="2">
    <citation type="submission" date="2020-11" db="EMBL/GenBank/DDBJ databases">
        <authorList>
            <person name="Cecchin M."/>
            <person name="Marcolungo L."/>
            <person name="Rossato M."/>
            <person name="Girolomoni L."/>
            <person name="Cosentino E."/>
            <person name="Cuine S."/>
            <person name="Li-Beisson Y."/>
            <person name="Delledonne M."/>
            <person name="Ballottari M."/>
        </authorList>
    </citation>
    <scope>NUCLEOTIDE SEQUENCE</scope>
    <source>
        <strain evidence="3">211/11P</strain>
        <tissue evidence="3">Whole cell</tissue>
    </source>
</reference>
<feature type="compositionally biased region" description="Pro residues" evidence="2">
    <location>
        <begin position="152"/>
        <end position="170"/>
    </location>
</feature>
<keyword evidence="4" id="KW-1185">Reference proteome</keyword>
<sequence>MDAAAALLQLPQEPSFPPAEQPKPLTPTVGCTETEGQRRRRPRGADSPPAGQSQEHQRSRHPLPPLPPAARQPRRPGQQQQQDQEVLGWEPAAKRCKQGEDQSGLTKPAPAPAPAPEPLQQPPAAAQTWQAAMLMAAMASAASACQQQLPPESLPLPQLPQLPPPLPLPLTPASQGASGGQSGNGTAVQQPSAPSWSLPAVSAAAAQPLPASLTQAAAPAGHAANAGALQLLSLLRLLSGQAVQRGILPQSPATPHNSLADRAAAQSVAPVSPQPAIGAALPGSSTSLPALLPPLPLQQQCKPPPASSSTPPALHSLSFLGVPQMPTGPPAAVAASPTALPPLPTSMENSAAQPPSASERQKCFEGAVGEAILRLQYLQHLMAKQEARGATHEYQLNVLKPWAEASLGSTADRLVLRVKGCIKLMQQQWREPVRVMQAAVGEASQMLKAQREELDRLKRLEEGLVRHLQEARPPAPGQPPHLPDAQPPPLLDQLRALQAADEQQGQQMADLSQLCETVAAQVGELALENASLRQQMKKLTDKQDEQQKQVEQLAAELADDRQRRQQCQQQREVVAALQCEMEGGGQGSRGQLAADEGVLGAERRKGGGLM</sequence>
<feature type="coiled-coil region" evidence="1">
    <location>
        <begin position="440"/>
        <end position="467"/>
    </location>
</feature>
<protein>
    <submittedName>
        <fullName evidence="3">Uncharacterized protein</fullName>
    </submittedName>
</protein>
<evidence type="ECO:0000313" key="3">
    <source>
        <dbReference type="EMBL" id="KAI3428004.1"/>
    </source>
</evidence>
<evidence type="ECO:0000256" key="1">
    <source>
        <dbReference type="SAM" id="Coils"/>
    </source>
</evidence>
<proteinExistence type="predicted"/>
<feature type="compositionally biased region" description="Pro residues" evidence="2">
    <location>
        <begin position="109"/>
        <end position="121"/>
    </location>
</feature>
<reference evidence="3" key="1">
    <citation type="journal article" date="2019" name="Plant J.">
        <title>Chlorella vulgaris genome assembly and annotation reveals the molecular basis for metabolic acclimation to high light conditions.</title>
        <authorList>
            <person name="Cecchin M."/>
            <person name="Marcolungo L."/>
            <person name="Rossato M."/>
            <person name="Girolomoni L."/>
            <person name="Cosentino E."/>
            <person name="Cuine S."/>
            <person name="Li-Beisson Y."/>
            <person name="Delledonne M."/>
            <person name="Ballottari M."/>
        </authorList>
    </citation>
    <scope>NUCLEOTIDE SEQUENCE</scope>
    <source>
        <strain evidence="3">211/11P</strain>
    </source>
</reference>
<gene>
    <name evidence="3" type="ORF">D9Q98_006390</name>
</gene>
<feature type="region of interest" description="Disordered" evidence="2">
    <location>
        <begin position="291"/>
        <end position="354"/>
    </location>
</feature>
<feature type="compositionally biased region" description="Pro residues" evidence="2">
    <location>
        <begin position="291"/>
        <end position="306"/>
    </location>
</feature>
<name>A0A9D4TK51_CHLVU</name>
<feature type="compositionally biased region" description="Pro residues" evidence="2">
    <location>
        <begin position="473"/>
        <end position="489"/>
    </location>
</feature>
<evidence type="ECO:0000313" key="4">
    <source>
        <dbReference type="Proteomes" id="UP001055712"/>
    </source>
</evidence>
<keyword evidence="1" id="KW-0175">Coiled coil</keyword>
<dbReference type="EMBL" id="SIDB01000009">
    <property type="protein sequence ID" value="KAI3428004.1"/>
    <property type="molecule type" value="Genomic_DNA"/>
</dbReference>
<comment type="caution">
    <text evidence="3">The sequence shown here is derived from an EMBL/GenBank/DDBJ whole genome shotgun (WGS) entry which is preliminary data.</text>
</comment>
<feature type="compositionally biased region" description="Low complexity" evidence="2">
    <location>
        <begin position="71"/>
        <end position="82"/>
    </location>
</feature>
<feature type="coiled-coil region" evidence="1">
    <location>
        <begin position="522"/>
        <end position="570"/>
    </location>
</feature>
<evidence type="ECO:0000256" key="2">
    <source>
        <dbReference type="SAM" id="MobiDB-lite"/>
    </source>
</evidence>
<feature type="region of interest" description="Disordered" evidence="2">
    <location>
        <begin position="148"/>
        <end position="195"/>
    </location>
</feature>
<feature type="compositionally biased region" description="Pro residues" evidence="2">
    <location>
        <begin position="14"/>
        <end position="25"/>
    </location>
</feature>
<dbReference type="Proteomes" id="UP001055712">
    <property type="component" value="Unassembled WGS sequence"/>
</dbReference>